<protein>
    <submittedName>
        <fullName evidence="3">Uncharacterized protein</fullName>
    </submittedName>
</protein>
<reference evidence="3 4" key="1">
    <citation type="submission" date="2016-10" db="EMBL/GenBank/DDBJ databases">
        <title>Draft genome sequence of Coniochaeta ligniaria NRRL30616, a lignocellulolytic fungus for bioabatement of inhibitors in plant biomass hydrolysates.</title>
        <authorList>
            <consortium name="DOE Joint Genome Institute"/>
            <person name="Jimenez D.J."/>
            <person name="Hector R.E."/>
            <person name="Riley R."/>
            <person name="Sun H."/>
            <person name="Grigoriev I.V."/>
            <person name="Van Elsas J.D."/>
            <person name="Nichols N.N."/>
        </authorList>
    </citation>
    <scope>NUCLEOTIDE SEQUENCE [LARGE SCALE GENOMIC DNA]</scope>
    <source>
        <strain evidence="3 4">NRRL 30616</strain>
    </source>
</reference>
<dbReference type="InParanoid" id="A0A1J7IXY6"/>
<dbReference type="EMBL" id="KV875095">
    <property type="protein sequence ID" value="OIW32043.1"/>
    <property type="molecule type" value="Genomic_DNA"/>
</dbReference>
<keyword evidence="4" id="KW-1185">Reference proteome</keyword>
<evidence type="ECO:0000313" key="3">
    <source>
        <dbReference type="EMBL" id="OIW32043.1"/>
    </source>
</evidence>
<organism evidence="3 4">
    <name type="scientific">Coniochaeta ligniaria NRRL 30616</name>
    <dbReference type="NCBI Taxonomy" id="1408157"/>
    <lineage>
        <taxon>Eukaryota</taxon>
        <taxon>Fungi</taxon>
        <taxon>Dikarya</taxon>
        <taxon>Ascomycota</taxon>
        <taxon>Pezizomycotina</taxon>
        <taxon>Sordariomycetes</taxon>
        <taxon>Sordariomycetidae</taxon>
        <taxon>Coniochaetales</taxon>
        <taxon>Coniochaetaceae</taxon>
        <taxon>Coniochaeta</taxon>
    </lineage>
</organism>
<name>A0A1J7IXY6_9PEZI</name>
<accession>A0A1J7IXY6</accession>
<evidence type="ECO:0000256" key="1">
    <source>
        <dbReference type="SAM" id="Coils"/>
    </source>
</evidence>
<feature type="coiled-coil region" evidence="1">
    <location>
        <begin position="230"/>
        <end position="261"/>
    </location>
</feature>
<dbReference type="OrthoDB" id="5244365at2759"/>
<dbReference type="Proteomes" id="UP000182658">
    <property type="component" value="Unassembled WGS sequence"/>
</dbReference>
<dbReference type="AlphaFoldDB" id="A0A1J7IXY6"/>
<proteinExistence type="predicted"/>
<feature type="non-terminal residue" evidence="3">
    <location>
        <position position="271"/>
    </location>
</feature>
<gene>
    <name evidence="3" type="ORF">CONLIGDRAFT_629738</name>
</gene>
<sequence>MASNSSNPAGNQGIHLKSMMPGGLFHWPGYPRVTHRAEIDFKIQDAMRNHGGPGFRFQRRAVIDLLVAAIVALTAALGCIEPGMTDEHIAMVSAIAIVQAQIPWLDALSADVIDALFSALRTARYNYLEASTDEVLERDINRHWGTNAERLALAVDDFQKAIWDRDEAENNHLATAAGVMSLVGNDFGLTQPGPPTAANTPAPALPPLPRTHLTSRPLTEGEERRMRGAWAAAARELDEERRLMEEEEEEARRLAAAEEAALYQANDEMDL</sequence>
<evidence type="ECO:0000313" key="4">
    <source>
        <dbReference type="Proteomes" id="UP000182658"/>
    </source>
</evidence>
<feature type="region of interest" description="Disordered" evidence="2">
    <location>
        <begin position="190"/>
        <end position="226"/>
    </location>
</feature>
<keyword evidence="1" id="KW-0175">Coiled coil</keyword>
<evidence type="ECO:0000256" key="2">
    <source>
        <dbReference type="SAM" id="MobiDB-lite"/>
    </source>
</evidence>